<feature type="region of interest" description="Disordered" evidence="1">
    <location>
        <begin position="99"/>
        <end position="142"/>
    </location>
</feature>
<keyword evidence="3" id="KW-1185">Reference proteome</keyword>
<dbReference type="GeneID" id="64662943"/>
<gene>
    <name evidence="2" type="ORF">F5891DRAFT_1198531</name>
</gene>
<evidence type="ECO:0000313" key="2">
    <source>
        <dbReference type="EMBL" id="KAG1889654.1"/>
    </source>
</evidence>
<name>A0AAD4DQH7_9AGAM</name>
<reference evidence="2" key="1">
    <citation type="journal article" date="2020" name="New Phytol.">
        <title>Comparative genomics reveals dynamic genome evolution in host specialist ectomycorrhizal fungi.</title>
        <authorList>
            <person name="Lofgren L.A."/>
            <person name="Nguyen N.H."/>
            <person name="Vilgalys R."/>
            <person name="Ruytinx J."/>
            <person name="Liao H.L."/>
            <person name="Branco S."/>
            <person name="Kuo A."/>
            <person name="LaButti K."/>
            <person name="Lipzen A."/>
            <person name="Andreopoulos W."/>
            <person name="Pangilinan J."/>
            <person name="Riley R."/>
            <person name="Hundley H."/>
            <person name="Na H."/>
            <person name="Barry K."/>
            <person name="Grigoriev I.V."/>
            <person name="Stajich J.E."/>
            <person name="Kennedy P.G."/>
        </authorList>
    </citation>
    <scope>NUCLEOTIDE SEQUENCE</scope>
    <source>
        <strain evidence="2">FC203</strain>
    </source>
</reference>
<feature type="compositionally biased region" description="Acidic residues" evidence="1">
    <location>
        <begin position="105"/>
        <end position="116"/>
    </location>
</feature>
<evidence type="ECO:0000313" key="3">
    <source>
        <dbReference type="Proteomes" id="UP001195769"/>
    </source>
</evidence>
<evidence type="ECO:0000256" key="1">
    <source>
        <dbReference type="SAM" id="MobiDB-lite"/>
    </source>
</evidence>
<comment type="caution">
    <text evidence="2">The sequence shown here is derived from an EMBL/GenBank/DDBJ whole genome shotgun (WGS) entry which is preliminary data.</text>
</comment>
<dbReference type="RefSeq" id="XP_041217515.1">
    <property type="nucleotide sequence ID" value="XM_041368645.1"/>
</dbReference>
<organism evidence="2 3">
    <name type="scientific">Suillus fuscotomentosus</name>
    <dbReference type="NCBI Taxonomy" id="1912939"/>
    <lineage>
        <taxon>Eukaryota</taxon>
        <taxon>Fungi</taxon>
        <taxon>Dikarya</taxon>
        <taxon>Basidiomycota</taxon>
        <taxon>Agaricomycotina</taxon>
        <taxon>Agaricomycetes</taxon>
        <taxon>Agaricomycetidae</taxon>
        <taxon>Boletales</taxon>
        <taxon>Suillineae</taxon>
        <taxon>Suillaceae</taxon>
        <taxon>Suillus</taxon>
    </lineage>
</organism>
<proteinExistence type="predicted"/>
<protein>
    <submittedName>
        <fullName evidence="2">Uncharacterized protein</fullName>
    </submittedName>
</protein>
<dbReference type="AlphaFoldDB" id="A0AAD4DQH7"/>
<dbReference type="Proteomes" id="UP001195769">
    <property type="component" value="Unassembled WGS sequence"/>
</dbReference>
<accession>A0AAD4DQH7</accession>
<dbReference type="EMBL" id="JABBWK010000155">
    <property type="protein sequence ID" value="KAG1889654.1"/>
    <property type="molecule type" value="Genomic_DNA"/>
</dbReference>
<sequence>MARRSKKSAGPPIGDIEWTTPLTWLLLAQAEKAENRKMLLGEKKDENTLKDTKIAVFKCIGSVILADLYAINPDAVGDRVKKRFDYLVNRYKHHARRLRTTGEGLQDDNLGDEPDEEHFNHYVPTSGPDDSTPTHIKSIWGE</sequence>